<evidence type="ECO:0000313" key="1">
    <source>
        <dbReference type="EMBL" id="KAA6353925.1"/>
    </source>
</evidence>
<dbReference type="Proteomes" id="UP000324800">
    <property type="component" value="Unassembled WGS sequence"/>
</dbReference>
<name>A0A5J4T952_9EUKA</name>
<dbReference type="OrthoDB" id="2897838at2759"/>
<gene>
    <name evidence="1" type="ORF">EZS28_050548</name>
</gene>
<feature type="non-terminal residue" evidence="1">
    <location>
        <position position="1"/>
    </location>
</feature>
<dbReference type="AlphaFoldDB" id="A0A5J4T952"/>
<protein>
    <submittedName>
        <fullName evidence="1">Uncharacterized protein</fullName>
    </submittedName>
</protein>
<organism evidence="1 2">
    <name type="scientific">Streblomastix strix</name>
    <dbReference type="NCBI Taxonomy" id="222440"/>
    <lineage>
        <taxon>Eukaryota</taxon>
        <taxon>Metamonada</taxon>
        <taxon>Preaxostyla</taxon>
        <taxon>Oxymonadida</taxon>
        <taxon>Streblomastigidae</taxon>
        <taxon>Streblomastix</taxon>
    </lineage>
</organism>
<reference evidence="1 2" key="1">
    <citation type="submission" date="2019-03" db="EMBL/GenBank/DDBJ databases">
        <title>Single cell metagenomics reveals metabolic interactions within the superorganism composed of flagellate Streblomastix strix and complex community of Bacteroidetes bacteria on its surface.</title>
        <authorList>
            <person name="Treitli S.C."/>
            <person name="Kolisko M."/>
            <person name="Husnik F."/>
            <person name="Keeling P."/>
            <person name="Hampl V."/>
        </authorList>
    </citation>
    <scope>NUCLEOTIDE SEQUENCE [LARGE SCALE GENOMIC DNA]</scope>
    <source>
        <strain evidence="1">ST1C</strain>
    </source>
</reference>
<sequence>TIDPFASRAMKRCERYCSPQQDRRAVRRNAMSFSWIGERPLIYCPIEMIPRVLNKINRDQIEALLILPQWCIYKFKQLLPQITFQIDLGHSQLVIEPGPMMKVLELKLPPGNIIALRVTNSGTVNTLIANTNFETWRKRRSGLTLLDDYLQTVIIPITSLIGDRPDIIPFNSLNWVKKSESNQQNLITKKFENIRISHSKLVLQDDQCQPFTTNKRLHERRTSDIIKQSEAQSCLEP</sequence>
<evidence type="ECO:0000313" key="2">
    <source>
        <dbReference type="Proteomes" id="UP000324800"/>
    </source>
</evidence>
<proteinExistence type="predicted"/>
<dbReference type="EMBL" id="SNRW01037201">
    <property type="protein sequence ID" value="KAA6353925.1"/>
    <property type="molecule type" value="Genomic_DNA"/>
</dbReference>
<comment type="caution">
    <text evidence="1">The sequence shown here is derived from an EMBL/GenBank/DDBJ whole genome shotgun (WGS) entry which is preliminary data.</text>
</comment>
<accession>A0A5J4T952</accession>